<dbReference type="PROSITE" id="PS51257">
    <property type="entry name" value="PROKAR_LIPOPROTEIN"/>
    <property type="match status" value="1"/>
</dbReference>
<gene>
    <name evidence="3" type="ORF">SMD31_18660</name>
</gene>
<evidence type="ECO:0000256" key="1">
    <source>
        <dbReference type="SAM" id="MobiDB-lite"/>
    </source>
</evidence>
<comment type="caution">
    <text evidence="3">The sequence shown here is derived from an EMBL/GenBank/DDBJ whole genome shotgun (WGS) entry which is preliminary data.</text>
</comment>
<evidence type="ECO:0000313" key="4">
    <source>
        <dbReference type="Proteomes" id="UP001271769"/>
    </source>
</evidence>
<evidence type="ECO:0008006" key="5">
    <source>
        <dbReference type="Google" id="ProtNLM"/>
    </source>
</evidence>
<feature type="signal peptide" evidence="2">
    <location>
        <begin position="1"/>
        <end position="20"/>
    </location>
</feature>
<feature type="chain" id="PRO_5045529658" description="Lipoprotein" evidence="2">
    <location>
        <begin position="21"/>
        <end position="234"/>
    </location>
</feature>
<keyword evidence="2" id="KW-0732">Signal</keyword>
<proteinExistence type="predicted"/>
<organism evidence="3 4">
    <name type="scientific">Dongia rigui</name>
    <dbReference type="NCBI Taxonomy" id="940149"/>
    <lineage>
        <taxon>Bacteria</taxon>
        <taxon>Pseudomonadati</taxon>
        <taxon>Pseudomonadota</taxon>
        <taxon>Alphaproteobacteria</taxon>
        <taxon>Rhodospirillales</taxon>
        <taxon>Dongiaceae</taxon>
        <taxon>Dongia</taxon>
    </lineage>
</organism>
<evidence type="ECO:0000256" key="2">
    <source>
        <dbReference type="SAM" id="SignalP"/>
    </source>
</evidence>
<protein>
    <recommendedName>
        <fullName evidence="5">Lipoprotein</fullName>
    </recommendedName>
</protein>
<dbReference type="Proteomes" id="UP001271769">
    <property type="component" value="Unassembled WGS sequence"/>
</dbReference>
<dbReference type="EMBL" id="JAXCLX010000003">
    <property type="protein sequence ID" value="MDY0873970.1"/>
    <property type="molecule type" value="Genomic_DNA"/>
</dbReference>
<feature type="compositionally biased region" description="Basic and acidic residues" evidence="1">
    <location>
        <begin position="195"/>
        <end position="216"/>
    </location>
</feature>
<sequence>MKLAMPLRLAASLACLALCACSLPPKGLVPDNTYVTRFENVDSASEVWTRLLEIQAESEKTDIKSLPVAYRQCIGDQIVRVSPPELNRQVDKFAKSHLYDDFYDMIGPLKSFGASFERQRGMKLYPYASAVCEGKGVIYPAGATYREMLTNGMAAKWKADGLSREKQPKYFACIVDETIATFTEAELKQLNDFASDSKRTNPKPAEDAFAARDKRFGGSSDGQVLGKCAVSKGS</sequence>
<reference evidence="3 4" key="1">
    <citation type="journal article" date="2013" name="Antonie Van Leeuwenhoek">
        <title>Dongia rigui sp. nov., isolated from freshwater of a large wetland in Korea.</title>
        <authorList>
            <person name="Baik K.S."/>
            <person name="Hwang Y.M."/>
            <person name="Choi J.S."/>
            <person name="Kwon J."/>
            <person name="Seong C.N."/>
        </authorList>
    </citation>
    <scope>NUCLEOTIDE SEQUENCE [LARGE SCALE GENOMIC DNA]</scope>
    <source>
        <strain evidence="3 4">04SU4-P</strain>
    </source>
</reference>
<accession>A0ABU5E324</accession>
<name>A0ABU5E324_9PROT</name>
<keyword evidence="4" id="KW-1185">Reference proteome</keyword>
<dbReference type="RefSeq" id="WP_320502439.1">
    <property type="nucleotide sequence ID" value="NZ_JAXCLX010000003.1"/>
</dbReference>
<evidence type="ECO:0000313" key="3">
    <source>
        <dbReference type="EMBL" id="MDY0873970.1"/>
    </source>
</evidence>
<feature type="region of interest" description="Disordered" evidence="1">
    <location>
        <begin position="195"/>
        <end position="234"/>
    </location>
</feature>